<dbReference type="KEGG" id="chih:GWR21_16120"/>
<feature type="transmembrane region" description="Helical" evidence="1">
    <location>
        <begin position="105"/>
        <end position="121"/>
    </location>
</feature>
<feature type="transmembrane region" description="Helical" evidence="1">
    <location>
        <begin position="452"/>
        <end position="471"/>
    </location>
</feature>
<dbReference type="RefSeq" id="WP_162332747.1">
    <property type="nucleotide sequence ID" value="NZ_CP048113.1"/>
</dbReference>
<protein>
    <recommendedName>
        <fullName evidence="4">Glycosyltransferase RgtA/B/C/D-like domain-containing protein</fullName>
    </recommendedName>
</protein>
<feature type="transmembrane region" description="Helical" evidence="1">
    <location>
        <begin position="72"/>
        <end position="93"/>
    </location>
</feature>
<keyword evidence="1" id="KW-1133">Transmembrane helix</keyword>
<organism evidence="2 3">
    <name type="scientific">Chitinophaga agri</name>
    <dbReference type="NCBI Taxonomy" id="2703787"/>
    <lineage>
        <taxon>Bacteria</taxon>
        <taxon>Pseudomonadati</taxon>
        <taxon>Bacteroidota</taxon>
        <taxon>Chitinophagia</taxon>
        <taxon>Chitinophagales</taxon>
        <taxon>Chitinophagaceae</taxon>
        <taxon>Chitinophaga</taxon>
    </lineage>
</organism>
<feature type="transmembrane region" description="Helical" evidence="1">
    <location>
        <begin position="194"/>
        <end position="211"/>
    </location>
</feature>
<accession>A0A6B9ZH42</accession>
<evidence type="ECO:0000313" key="3">
    <source>
        <dbReference type="Proteomes" id="UP000476411"/>
    </source>
</evidence>
<keyword evidence="3" id="KW-1185">Reference proteome</keyword>
<reference evidence="2 3" key="1">
    <citation type="submission" date="2020-01" db="EMBL/GenBank/DDBJ databases">
        <title>Complete genome sequence of Chitinophaga sp. H33E-04 isolated from quinoa roots.</title>
        <authorList>
            <person name="Weon H.-Y."/>
            <person name="Lee S.A."/>
        </authorList>
    </citation>
    <scope>NUCLEOTIDE SEQUENCE [LARGE SCALE GENOMIC DNA]</scope>
    <source>
        <strain evidence="2 3">H33E-04</strain>
    </source>
</reference>
<dbReference type="Proteomes" id="UP000476411">
    <property type="component" value="Chromosome"/>
</dbReference>
<sequence length="482" mass="55950">MRMQLMRYVYLAVCTMLVQFIVFKYFYPFPNFMQDSYNYLRSAAEQVDANMWPVGYAKLILFVGVFTHADTVLVFVQYCLYHICALYFFFTVLELTIVRRWTRRIIFALLFLNPAILYLSNYITSDVYFIGISLVWMAQLFRLVYQPSRWLLAAHLFVLLLAYTVRYHALIYPIVSMTVIVFCAFSVRLKIASGLLMVSMIGSFMLYTTAANQRVTGTRQFSAFSGWQMASNAVYAYAHMPRRPVLDVPEQFTGVHARVTHYLDSLQQVPASQRPDGKPIMAFYLWDAWSPLQPVPGAVNIADNSACLREMAAVAPLYNDYGKYLISQYPVAYFRYYLLPNFFQYAYPPAENLAVYNDNRDTVWPIAQAWFNYPSNKVYTRSDLRELQLFELYPALMLVVILFFIAGWIAYYRVGGPSFADIKFRSALRIGTFYWIVHYGFSVLASPVVLRYQLLNMVLGAVFGVMLWEVCREGKRHQSLVL</sequence>
<feature type="transmembrane region" description="Helical" evidence="1">
    <location>
        <begin position="392"/>
        <end position="414"/>
    </location>
</feature>
<keyword evidence="1" id="KW-0812">Transmembrane</keyword>
<proteinExistence type="predicted"/>
<name>A0A6B9ZH42_9BACT</name>
<dbReference type="EMBL" id="CP048113">
    <property type="protein sequence ID" value="QHS61069.1"/>
    <property type="molecule type" value="Genomic_DNA"/>
</dbReference>
<evidence type="ECO:0000313" key="2">
    <source>
        <dbReference type="EMBL" id="QHS61069.1"/>
    </source>
</evidence>
<evidence type="ECO:0008006" key="4">
    <source>
        <dbReference type="Google" id="ProtNLM"/>
    </source>
</evidence>
<feature type="transmembrane region" description="Helical" evidence="1">
    <location>
        <begin position="127"/>
        <end position="145"/>
    </location>
</feature>
<gene>
    <name evidence="2" type="ORF">GWR21_16120</name>
</gene>
<feature type="transmembrane region" description="Helical" evidence="1">
    <location>
        <begin position="150"/>
        <end position="165"/>
    </location>
</feature>
<feature type="transmembrane region" description="Helical" evidence="1">
    <location>
        <begin position="7"/>
        <end position="27"/>
    </location>
</feature>
<keyword evidence="1" id="KW-0472">Membrane</keyword>
<evidence type="ECO:0000256" key="1">
    <source>
        <dbReference type="SAM" id="Phobius"/>
    </source>
</evidence>
<dbReference type="AlphaFoldDB" id="A0A6B9ZH42"/>